<feature type="domain" description="DinB-like" evidence="2">
    <location>
        <begin position="26"/>
        <end position="175"/>
    </location>
</feature>
<evidence type="ECO:0000313" key="4">
    <source>
        <dbReference type="Proteomes" id="UP000664617"/>
    </source>
</evidence>
<organism evidence="3 4">
    <name type="scientific">Myceligenerans salitolerans</name>
    <dbReference type="NCBI Taxonomy" id="1230528"/>
    <lineage>
        <taxon>Bacteria</taxon>
        <taxon>Bacillati</taxon>
        <taxon>Actinomycetota</taxon>
        <taxon>Actinomycetes</taxon>
        <taxon>Micrococcales</taxon>
        <taxon>Promicromonosporaceae</taxon>
        <taxon>Myceligenerans</taxon>
    </lineage>
</organism>
<evidence type="ECO:0000313" key="3">
    <source>
        <dbReference type="EMBL" id="MBO0610530.1"/>
    </source>
</evidence>
<dbReference type="Pfam" id="PF12867">
    <property type="entry name" value="DinB_2"/>
    <property type="match status" value="1"/>
</dbReference>
<dbReference type="Proteomes" id="UP000664617">
    <property type="component" value="Unassembled WGS sequence"/>
</dbReference>
<keyword evidence="4" id="KW-1185">Reference proteome</keyword>
<dbReference type="InterPro" id="IPR024775">
    <property type="entry name" value="DinB-like"/>
</dbReference>
<protein>
    <submittedName>
        <fullName evidence="3">DinB family protein</fullName>
    </submittedName>
</protein>
<dbReference type="Gene3D" id="1.20.120.450">
    <property type="entry name" value="dinb family like domain"/>
    <property type="match status" value="1"/>
</dbReference>
<feature type="compositionally biased region" description="Low complexity" evidence="1">
    <location>
        <begin position="209"/>
        <end position="220"/>
    </location>
</feature>
<evidence type="ECO:0000256" key="1">
    <source>
        <dbReference type="SAM" id="MobiDB-lite"/>
    </source>
</evidence>
<accession>A0ABS3IC42</accession>
<sequence>MSRMLCDQLDWHWRHHLRPRFRGLPGHHEPLTDAEYLWEPVPDTWSVRPRGTSTAPVQAGSGDFTIDFAFPEPTPAPLTTIAWRLGHVIVGCLAVRNAAHFGAPAASYESWEYAGDAASALDQLDEQIAVWLAGVRGLDDDGLARPVGPAEPFPDAPMTELVLHINRELIHHLSEVCLLRDLHRHTHSPSHPGPLLGSDAGPAVPDPTTPATTTTEGVQR</sequence>
<proteinExistence type="predicted"/>
<comment type="caution">
    <text evidence="3">The sequence shown here is derived from an EMBL/GenBank/DDBJ whole genome shotgun (WGS) entry which is preliminary data.</text>
</comment>
<evidence type="ECO:0000259" key="2">
    <source>
        <dbReference type="Pfam" id="PF12867"/>
    </source>
</evidence>
<reference evidence="4" key="1">
    <citation type="submission" date="2023-07" db="EMBL/GenBank/DDBJ databases">
        <title>Myceligenerans salitolerans sp. nov., a halotolerant actinomycete isolated from a salt lake in Xinjiang, China.</title>
        <authorList>
            <person name="Guan T."/>
        </authorList>
    </citation>
    <scope>NUCLEOTIDE SEQUENCE [LARGE SCALE GENOMIC DNA]</scope>
    <source>
        <strain evidence="4">XHU 5031</strain>
    </source>
</reference>
<dbReference type="InterPro" id="IPR034660">
    <property type="entry name" value="DinB/YfiT-like"/>
</dbReference>
<gene>
    <name evidence="3" type="ORF">J0911_15980</name>
</gene>
<dbReference type="EMBL" id="JAFMPK010000047">
    <property type="protein sequence ID" value="MBO0610530.1"/>
    <property type="molecule type" value="Genomic_DNA"/>
</dbReference>
<feature type="region of interest" description="Disordered" evidence="1">
    <location>
        <begin position="187"/>
        <end position="220"/>
    </location>
</feature>
<name>A0ABS3IC42_9MICO</name>
<dbReference type="SUPFAM" id="SSF109854">
    <property type="entry name" value="DinB/YfiT-like putative metalloenzymes"/>
    <property type="match status" value="1"/>
</dbReference>